<evidence type="ECO:0000313" key="5">
    <source>
        <dbReference type="Proteomes" id="UP000235371"/>
    </source>
</evidence>
<keyword evidence="2" id="KW-0067">ATP-binding</keyword>
<gene>
    <name evidence="4" type="ORF">K444DRAFT_532431</name>
</gene>
<dbReference type="Gene3D" id="3.40.50.300">
    <property type="entry name" value="P-loop containing nucleotide triphosphate hydrolases"/>
    <property type="match status" value="1"/>
</dbReference>
<dbReference type="GO" id="GO:0042626">
    <property type="term" value="F:ATPase-coupled transmembrane transporter activity"/>
    <property type="evidence" value="ECO:0007669"/>
    <property type="project" value="TreeGrafter"/>
</dbReference>
<dbReference type="InParanoid" id="A0A2J6T5B1"/>
<dbReference type="InterPro" id="IPR050173">
    <property type="entry name" value="ABC_transporter_C-like"/>
</dbReference>
<protein>
    <submittedName>
        <fullName evidence="4">P-loop containing nucleoside triphosphate hydrolase protein</fullName>
    </submittedName>
</protein>
<dbReference type="InterPro" id="IPR003439">
    <property type="entry name" value="ABC_transporter-like_ATP-bd"/>
</dbReference>
<dbReference type="STRING" id="1095630.A0A2J6T5B1"/>
<keyword evidence="1" id="KW-0547">Nucleotide-binding</keyword>
<dbReference type="GO" id="GO:0016020">
    <property type="term" value="C:membrane"/>
    <property type="evidence" value="ECO:0007669"/>
    <property type="project" value="TreeGrafter"/>
</dbReference>
<evidence type="ECO:0000313" key="4">
    <source>
        <dbReference type="EMBL" id="PMD58212.1"/>
    </source>
</evidence>
<dbReference type="EMBL" id="KZ613828">
    <property type="protein sequence ID" value="PMD58212.1"/>
    <property type="molecule type" value="Genomic_DNA"/>
</dbReference>
<proteinExistence type="predicted"/>
<feature type="domain" description="ABC transporter" evidence="3">
    <location>
        <begin position="5"/>
        <end position="116"/>
    </location>
</feature>
<keyword evidence="5" id="KW-1185">Reference proteome</keyword>
<dbReference type="AlphaFoldDB" id="A0A2J6T5B1"/>
<keyword evidence="4" id="KW-0378">Hydrolase</keyword>
<evidence type="ECO:0000256" key="2">
    <source>
        <dbReference type="ARBA" id="ARBA00022840"/>
    </source>
</evidence>
<sequence length="160" mass="17555">VGGEKTSFLKAILGEMMIKSGKLHIQGSDIIFCQQVPWSPNITFREIVVGQAPYDEVWYTTVIQACVLEGDIELLPDRDRNIIGSRGITLNGGQKQRLALAKAVYARKKIILLDDVLSALDIKTANLVLNRLLGEEGVLRKLQITVVGVSHAGNFLCLPT</sequence>
<evidence type="ECO:0000256" key="1">
    <source>
        <dbReference type="ARBA" id="ARBA00022741"/>
    </source>
</evidence>
<dbReference type="SUPFAM" id="SSF52540">
    <property type="entry name" value="P-loop containing nucleoside triphosphate hydrolases"/>
    <property type="match status" value="1"/>
</dbReference>
<dbReference type="PANTHER" id="PTHR24223:SF399">
    <property type="entry name" value="ABC TRANSPORTER ATNG"/>
    <property type="match status" value="1"/>
</dbReference>
<dbReference type="OrthoDB" id="6500128at2759"/>
<dbReference type="Proteomes" id="UP000235371">
    <property type="component" value="Unassembled WGS sequence"/>
</dbReference>
<dbReference type="RefSeq" id="XP_024735116.1">
    <property type="nucleotide sequence ID" value="XM_024875080.1"/>
</dbReference>
<dbReference type="GO" id="GO:0016887">
    <property type="term" value="F:ATP hydrolysis activity"/>
    <property type="evidence" value="ECO:0007669"/>
    <property type="project" value="InterPro"/>
</dbReference>
<evidence type="ECO:0000259" key="3">
    <source>
        <dbReference type="Pfam" id="PF00005"/>
    </source>
</evidence>
<dbReference type="Pfam" id="PF00005">
    <property type="entry name" value="ABC_tran"/>
    <property type="match status" value="1"/>
</dbReference>
<dbReference type="GeneID" id="36583160"/>
<accession>A0A2J6T5B1</accession>
<organism evidence="4 5">
    <name type="scientific">Hyaloscypha bicolor E</name>
    <dbReference type="NCBI Taxonomy" id="1095630"/>
    <lineage>
        <taxon>Eukaryota</taxon>
        <taxon>Fungi</taxon>
        <taxon>Dikarya</taxon>
        <taxon>Ascomycota</taxon>
        <taxon>Pezizomycotina</taxon>
        <taxon>Leotiomycetes</taxon>
        <taxon>Helotiales</taxon>
        <taxon>Hyaloscyphaceae</taxon>
        <taxon>Hyaloscypha</taxon>
        <taxon>Hyaloscypha bicolor</taxon>
    </lineage>
</organism>
<name>A0A2J6T5B1_9HELO</name>
<dbReference type="GO" id="GO:0005524">
    <property type="term" value="F:ATP binding"/>
    <property type="evidence" value="ECO:0007669"/>
    <property type="project" value="UniProtKB-KW"/>
</dbReference>
<reference evidence="4 5" key="1">
    <citation type="submission" date="2016-04" db="EMBL/GenBank/DDBJ databases">
        <title>A degradative enzymes factory behind the ericoid mycorrhizal symbiosis.</title>
        <authorList>
            <consortium name="DOE Joint Genome Institute"/>
            <person name="Martino E."/>
            <person name="Morin E."/>
            <person name="Grelet G."/>
            <person name="Kuo A."/>
            <person name="Kohler A."/>
            <person name="Daghino S."/>
            <person name="Barry K."/>
            <person name="Choi C."/>
            <person name="Cichocki N."/>
            <person name="Clum A."/>
            <person name="Copeland A."/>
            <person name="Hainaut M."/>
            <person name="Haridas S."/>
            <person name="Labutti K."/>
            <person name="Lindquist E."/>
            <person name="Lipzen A."/>
            <person name="Khouja H.-R."/>
            <person name="Murat C."/>
            <person name="Ohm R."/>
            <person name="Olson A."/>
            <person name="Spatafora J."/>
            <person name="Veneault-Fourrey C."/>
            <person name="Henrissat B."/>
            <person name="Grigoriev I."/>
            <person name="Martin F."/>
            <person name="Perotto S."/>
        </authorList>
    </citation>
    <scope>NUCLEOTIDE SEQUENCE [LARGE SCALE GENOMIC DNA]</scope>
    <source>
        <strain evidence="4 5">E</strain>
    </source>
</reference>
<dbReference type="PANTHER" id="PTHR24223">
    <property type="entry name" value="ATP-BINDING CASSETTE SUB-FAMILY C"/>
    <property type="match status" value="1"/>
</dbReference>
<feature type="non-terminal residue" evidence="4">
    <location>
        <position position="1"/>
    </location>
</feature>
<dbReference type="InterPro" id="IPR027417">
    <property type="entry name" value="P-loop_NTPase"/>
</dbReference>